<dbReference type="Pfam" id="PF13181">
    <property type="entry name" value="TPR_8"/>
    <property type="match status" value="1"/>
</dbReference>
<dbReference type="InterPro" id="IPR036291">
    <property type="entry name" value="NAD(P)-bd_dom_sf"/>
</dbReference>
<feature type="region of interest" description="Disordered" evidence="2">
    <location>
        <begin position="879"/>
        <end position="914"/>
    </location>
</feature>
<feature type="region of interest" description="Disordered" evidence="2">
    <location>
        <begin position="1"/>
        <end position="86"/>
    </location>
</feature>
<evidence type="ECO:0000259" key="3">
    <source>
        <dbReference type="Pfam" id="PF01408"/>
    </source>
</evidence>
<dbReference type="PROSITE" id="PS50005">
    <property type="entry name" value="TPR"/>
    <property type="match status" value="1"/>
</dbReference>
<evidence type="ECO:0000313" key="5">
    <source>
        <dbReference type="Proteomes" id="UP000221165"/>
    </source>
</evidence>
<feature type="compositionally biased region" description="Basic and acidic residues" evidence="2">
    <location>
        <begin position="368"/>
        <end position="399"/>
    </location>
</feature>
<dbReference type="SUPFAM" id="SSF51735">
    <property type="entry name" value="NAD(P)-binding Rossmann-fold domains"/>
    <property type="match status" value="1"/>
</dbReference>
<feature type="region of interest" description="Disordered" evidence="2">
    <location>
        <begin position="958"/>
        <end position="995"/>
    </location>
</feature>
<comment type="caution">
    <text evidence="4">The sequence shown here is derived from an EMBL/GenBank/DDBJ whole genome shotgun (WGS) entry which is preliminary data.</text>
</comment>
<dbReference type="RefSeq" id="XP_067919950.1">
    <property type="nucleotide sequence ID" value="XM_068068074.1"/>
</dbReference>
<evidence type="ECO:0000313" key="4">
    <source>
        <dbReference type="EMBL" id="PHJ18242.1"/>
    </source>
</evidence>
<dbReference type="Gene3D" id="3.40.50.12710">
    <property type="match status" value="1"/>
</dbReference>
<proteinExistence type="predicted"/>
<keyword evidence="1" id="KW-0802">TPR repeat</keyword>
<dbReference type="Gene3D" id="3.40.50.720">
    <property type="entry name" value="NAD(P)-binding Rossmann-like Domain"/>
    <property type="match status" value="1"/>
</dbReference>
<feature type="compositionally biased region" description="Basic and acidic residues" evidence="2">
    <location>
        <begin position="351"/>
        <end position="361"/>
    </location>
</feature>
<dbReference type="EMBL" id="MIGC01004300">
    <property type="protein sequence ID" value="PHJ18242.1"/>
    <property type="molecule type" value="Genomic_DNA"/>
</dbReference>
<feature type="region of interest" description="Disordered" evidence="2">
    <location>
        <begin position="1222"/>
        <end position="1257"/>
    </location>
</feature>
<organism evidence="4 5">
    <name type="scientific">Cystoisospora suis</name>
    <dbReference type="NCBI Taxonomy" id="483139"/>
    <lineage>
        <taxon>Eukaryota</taxon>
        <taxon>Sar</taxon>
        <taxon>Alveolata</taxon>
        <taxon>Apicomplexa</taxon>
        <taxon>Conoidasida</taxon>
        <taxon>Coccidia</taxon>
        <taxon>Eucoccidiorida</taxon>
        <taxon>Eimeriorina</taxon>
        <taxon>Sarcocystidae</taxon>
        <taxon>Cystoisospora</taxon>
    </lineage>
</organism>
<feature type="compositionally biased region" description="Basic and acidic residues" evidence="2">
    <location>
        <begin position="891"/>
        <end position="910"/>
    </location>
</feature>
<dbReference type="VEuPathDB" id="ToxoDB:CSUI_007932"/>
<dbReference type="Proteomes" id="UP000221165">
    <property type="component" value="Unassembled WGS sequence"/>
</dbReference>
<dbReference type="OrthoDB" id="64915at2759"/>
<gene>
    <name evidence="4" type="ORF">CSUI_007932</name>
</gene>
<feature type="repeat" description="TPR" evidence="1">
    <location>
        <begin position="708"/>
        <end position="741"/>
    </location>
</feature>
<dbReference type="InterPro" id="IPR038375">
    <property type="entry name" value="NDUFAF7_sf"/>
</dbReference>
<feature type="domain" description="Gfo/Idh/MocA-like oxidoreductase N-terminal" evidence="3">
    <location>
        <begin position="758"/>
        <end position="873"/>
    </location>
</feature>
<feature type="compositionally biased region" description="Low complexity" evidence="2">
    <location>
        <begin position="958"/>
        <end position="975"/>
    </location>
</feature>
<feature type="region of interest" description="Disordered" evidence="2">
    <location>
        <begin position="1046"/>
        <end position="1089"/>
    </location>
</feature>
<feature type="region of interest" description="Disordered" evidence="2">
    <location>
        <begin position="337"/>
        <end position="425"/>
    </location>
</feature>
<feature type="region of interest" description="Disordered" evidence="2">
    <location>
        <begin position="521"/>
        <end position="546"/>
    </location>
</feature>
<dbReference type="InterPro" id="IPR019734">
    <property type="entry name" value="TPR_rpt"/>
</dbReference>
<evidence type="ECO:0000256" key="2">
    <source>
        <dbReference type="SAM" id="MobiDB-lite"/>
    </source>
</evidence>
<dbReference type="InterPro" id="IPR000683">
    <property type="entry name" value="Gfo/Idh/MocA-like_OxRdtase_N"/>
</dbReference>
<dbReference type="SUPFAM" id="SSF48452">
    <property type="entry name" value="TPR-like"/>
    <property type="match status" value="1"/>
</dbReference>
<feature type="compositionally biased region" description="Basic and acidic residues" evidence="2">
    <location>
        <begin position="1059"/>
        <end position="1068"/>
    </location>
</feature>
<dbReference type="Pfam" id="PF01408">
    <property type="entry name" value="GFO_IDH_MocA"/>
    <property type="match status" value="1"/>
</dbReference>
<dbReference type="Gene3D" id="1.25.40.10">
    <property type="entry name" value="Tetratricopeptide repeat domain"/>
    <property type="match status" value="1"/>
</dbReference>
<protein>
    <submittedName>
        <fullName evidence="4">Tpr domain-containing</fullName>
    </submittedName>
</protein>
<keyword evidence="5" id="KW-1185">Reference proteome</keyword>
<accession>A0A2C6KP39</accession>
<feature type="compositionally biased region" description="Low complexity" evidence="2">
    <location>
        <begin position="19"/>
        <end position="29"/>
    </location>
</feature>
<feature type="compositionally biased region" description="Low complexity" evidence="2">
    <location>
        <begin position="1046"/>
        <end position="1057"/>
    </location>
</feature>
<feature type="compositionally biased region" description="Basic and acidic residues" evidence="2">
    <location>
        <begin position="526"/>
        <end position="544"/>
    </location>
</feature>
<evidence type="ECO:0000256" key="1">
    <source>
        <dbReference type="PROSITE-ProRule" id="PRU00339"/>
    </source>
</evidence>
<feature type="compositionally biased region" description="Basic and acidic residues" evidence="2">
    <location>
        <begin position="1"/>
        <end position="12"/>
    </location>
</feature>
<sequence>MTSREVMEDGEKKKKKNFSSSSSSSTTSTPSPPLHPSSSIEHHGRPSSSSSRDNPKEEEEPSSSSSLSSSSSTSTPGKTLSANPFGSGICTVGGEAPVEQRPEEKFCVEKDSRLSDSVLWCMLDNYYKAMAIKAWAHDYVPSFVTSNSRLCRSYARIIFNFLQDFYSLSSAPPKHPVVILEIGGGHGRFTYLLLQALLRYRHLYKDLNLPEKPFLYVFSDVAEANVSFCLNHSSFRQWREEGWVDFAIFDGNDKRSRIHLLYQKYTVPLDTPIVAIANYVFDSLLTDAWKITPDKEVEYHRALVSVYSPQIETDPTDAEIMVRMSLGWNWEPVHTLASSSSGDSSGVANAEKSDGDSREARASPSSPQEEKKEMREEEKERDRLQDDTRPQKNEGDGSSDHFSSSSLGGGGGVETDKKGRRRRAPLNYLDEDPTIRRVLEKYRDMKKTLSFVLPVGAFCLFKNLLRLSGDQLFCLIGDKGYPTAEEFSGERDPHIAIHGSISFMLNLHSIRLYFDALGEEEEEEEKKEKEKKSLPETERGEEKKKRIGFSMSTPYRDTFQITGLWCCGEKRNFPRSRAAFLDDLEDMTPDGLIQWQRSCQETLLYAGETSVKIKELLPLLRYSGHDPDILLNFDTCFTSQCLQPYISARTEQDLLVDIEKVFGNWYKLKKGEDVADICAHICMKLGRCDLAIKYLQASVEMCPESLHSSTYVNLAACFKVLGDFAAGVSACEKALELQPNYPQATEMLKTLQVCQNPIKIACVGLGYWSKYEAVPLLRRERRVQIIAVYAFKQADAERFLSFCDLNPGEVEVYSGSSGYKALLTRSDVQAILLDVHAKLMPSFLSKIFESSKHVLTRSPLAFDLKTAWNLIQTYSHFNSLSSSPPPLEEPLEGKEKERPKKEGEKNEESLMKGGGGELVWHALESSRGEEAFQSAKKILGSLGEVTSVNFHLITNSLSSSSSSIHSHSNSDSNSDNTRDSKAPSTTTTTTTGGGGEAYPFSYFPYDVKEHLSLELLRCLSAVRAITGESLACLGATYSTGLVEHSSLLPSSSSSPCSDGAKEGRHEAKEEEEGEQRERGTTGVGLGGGMKKETRLRRVKEFPRLTGWFQLTSTPRHGQTSSRHARLIPGSYLVTPSVGDNSLQFRICCLHGVLELVKSASSWEIKTFRDFFLSSSTSSSSSPPPPSTVSVQSYAVQSVGHQNCHDAWIHDLYTSIFAPPSNASSLDGKKESSNELQEKKTKITKEEKEQTPQQKGSSLPLVDVTVNAALTDSSIFEAIQQSIQGGGVPVKFMLKGGGGVGEAPSS</sequence>
<dbReference type="GO" id="GO:0000166">
    <property type="term" value="F:nucleotide binding"/>
    <property type="evidence" value="ECO:0007669"/>
    <property type="project" value="InterPro"/>
</dbReference>
<name>A0A2C6KP39_9APIC</name>
<reference evidence="4 5" key="1">
    <citation type="journal article" date="2017" name="Int. J. Parasitol.">
        <title>The genome of the protozoan parasite Cystoisospora suis and a reverse vaccinology approach to identify vaccine candidates.</title>
        <authorList>
            <person name="Palmieri N."/>
            <person name="Shrestha A."/>
            <person name="Ruttkowski B."/>
            <person name="Beck T."/>
            <person name="Vogl C."/>
            <person name="Tomley F."/>
            <person name="Blake D.P."/>
            <person name="Joachim A."/>
        </authorList>
    </citation>
    <scope>NUCLEOTIDE SEQUENCE [LARGE SCALE GENOMIC DNA]</scope>
    <source>
        <strain evidence="4 5">Wien I</strain>
    </source>
</reference>
<feature type="compositionally biased region" description="Basic and acidic residues" evidence="2">
    <location>
        <begin position="1226"/>
        <end position="1249"/>
    </location>
</feature>
<dbReference type="GeneID" id="94431285"/>
<feature type="compositionally biased region" description="Low complexity" evidence="2">
    <location>
        <begin position="62"/>
        <end position="75"/>
    </location>
</feature>
<dbReference type="SMART" id="SM00028">
    <property type="entry name" value="TPR"/>
    <property type="match status" value="2"/>
</dbReference>
<dbReference type="InterPro" id="IPR011990">
    <property type="entry name" value="TPR-like_helical_dom_sf"/>
</dbReference>